<dbReference type="InParanoid" id="A0A369JES7"/>
<dbReference type="Proteomes" id="UP000076154">
    <property type="component" value="Unassembled WGS sequence"/>
</dbReference>
<reference evidence="1" key="1">
    <citation type="submission" date="2018-04" db="EMBL/GenBank/DDBJ databases">
        <title>Whole genome sequencing of Hypsizygus marmoreus.</title>
        <authorList>
            <person name="Choi I.-G."/>
            <person name="Min B."/>
            <person name="Kim J.-G."/>
            <person name="Kim S."/>
            <person name="Oh Y.-L."/>
            <person name="Kong W.-S."/>
            <person name="Park H."/>
            <person name="Jeong J."/>
            <person name="Song E.-S."/>
        </authorList>
    </citation>
    <scope>NUCLEOTIDE SEQUENCE [LARGE SCALE GENOMIC DNA]</scope>
    <source>
        <strain evidence="1">51987-8</strain>
    </source>
</reference>
<evidence type="ECO:0000313" key="1">
    <source>
        <dbReference type="EMBL" id="RDB18905.1"/>
    </source>
</evidence>
<accession>A0A369JES7</accession>
<organism evidence="1 2">
    <name type="scientific">Hypsizygus marmoreus</name>
    <name type="common">White beech mushroom</name>
    <name type="synonym">Agaricus marmoreus</name>
    <dbReference type="NCBI Taxonomy" id="39966"/>
    <lineage>
        <taxon>Eukaryota</taxon>
        <taxon>Fungi</taxon>
        <taxon>Dikarya</taxon>
        <taxon>Basidiomycota</taxon>
        <taxon>Agaricomycotina</taxon>
        <taxon>Agaricomycetes</taxon>
        <taxon>Agaricomycetidae</taxon>
        <taxon>Agaricales</taxon>
        <taxon>Tricholomatineae</taxon>
        <taxon>Lyophyllaceae</taxon>
        <taxon>Hypsizygus</taxon>
    </lineage>
</organism>
<name>A0A369JES7_HYPMA</name>
<dbReference type="EMBL" id="LUEZ02000085">
    <property type="protein sequence ID" value="RDB18905.1"/>
    <property type="molecule type" value="Genomic_DNA"/>
</dbReference>
<gene>
    <name evidence="1" type="ORF">Hypma_014411</name>
</gene>
<proteinExistence type="predicted"/>
<protein>
    <submittedName>
        <fullName evidence="1">Uncharacterized protein</fullName>
    </submittedName>
</protein>
<dbReference type="AlphaFoldDB" id="A0A369JES7"/>
<evidence type="ECO:0000313" key="2">
    <source>
        <dbReference type="Proteomes" id="UP000076154"/>
    </source>
</evidence>
<comment type="caution">
    <text evidence="1">The sequence shown here is derived from an EMBL/GenBank/DDBJ whole genome shotgun (WGS) entry which is preliminary data.</text>
</comment>
<sequence>MEGLELVRWSRDDLEVFTFNGTQVFSMLDPCGGFTPPFFNATLFALVTLEALSSPRSIPTTFSSTLPPVFRSRGLVLFYHPTDFGMSHSRARSRLVFDALERAVNNVSRSRTLIYYITPPIST</sequence>
<keyword evidence="2" id="KW-1185">Reference proteome</keyword>